<dbReference type="AlphaFoldDB" id="A0A9D4M3Z4"/>
<organism evidence="1 2">
    <name type="scientific">Dreissena polymorpha</name>
    <name type="common">Zebra mussel</name>
    <name type="synonym">Mytilus polymorpha</name>
    <dbReference type="NCBI Taxonomy" id="45954"/>
    <lineage>
        <taxon>Eukaryota</taxon>
        <taxon>Metazoa</taxon>
        <taxon>Spiralia</taxon>
        <taxon>Lophotrochozoa</taxon>
        <taxon>Mollusca</taxon>
        <taxon>Bivalvia</taxon>
        <taxon>Autobranchia</taxon>
        <taxon>Heteroconchia</taxon>
        <taxon>Euheterodonta</taxon>
        <taxon>Imparidentia</taxon>
        <taxon>Neoheterodontei</taxon>
        <taxon>Myida</taxon>
        <taxon>Dreissenoidea</taxon>
        <taxon>Dreissenidae</taxon>
        <taxon>Dreissena</taxon>
    </lineage>
</organism>
<protein>
    <submittedName>
        <fullName evidence="1">Uncharacterized protein</fullName>
    </submittedName>
</protein>
<comment type="caution">
    <text evidence="1">The sequence shown here is derived from an EMBL/GenBank/DDBJ whole genome shotgun (WGS) entry which is preliminary data.</text>
</comment>
<name>A0A9D4M3Z4_DREPO</name>
<sequence length="93" mass="10718">MHSVALIKIGTIPWTQGGRRLHLPWVHHQRNLSIDIELRKLICNASATMAKLAKRVWKNKVLSQKTNFRVCQAFIFSTALIGRKPERTLTESR</sequence>
<reference evidence="1" key="2">
    <citation type="submission" date="2020-11" db="EMBL/GenBank/DDBJ databases">
        <authorList>
            <person name="McCartney M.A."/>
            <person name="Auch B."/>
            <person name="Kono T."/>
            <person name="Mallez S."/>
            <person name="Becker A."/>
            <person name="Gohl D.M."/>
            <person name="Silverstein K.A.T."/>
            <person name="Koren S."/>
            <person name="Bechman K.B."/>
            <person name="Herman A."/>
            <person name="Abrahante J.E."/>
            <person name="Garbe J."/>
        </authorList>
    </citation>
    <scope>NUCLEOTIDE SEQUENCE</scope>
    <source>
        <strain evidence="1">Duluth1</strain>
        <tissue evidence="1">Whole animal</tissue>
    </source>
</reference>
<reference evidence="1" key="1">
    <citation type="journal article" date="2019" name="bioRxiv">
        <title>The Genome of the Zebra Mussel, Dreissena polymorpha: A Resource for Invasive Species Research.</title>
        <authorList>
            <person name="McCartney M.A."/>
            <person name="Auch B."/>
            <person name="Kono T."/>
            <person name="Mallez S."/>
            <person name="Zhang Y."/>
            <person name="Obille A."/>
            <person name="Becker A."/>
            <person name="Abrahante J.E."/>
            <person name="Garbe J."/>
            <person name="Badalamenti J.P."/>
            <person name="Herman A."/>
            <person name="Mangelson H."/>
            <person name="Liachko I."/>
            <person name="Sullivan S."/>
            <person name="Sone E.D."/>
            <person name="Koren S."/>
            <person name="Silverstein K.A.T."/>
            <person name="Beckman K.B."/>
            <person name="Gohl D.M."/>
        </authorList>
    </citation>
    <scope>NUCLEOTIDE SEQUENCE</scope>
    <source>
        <strain evidence="1">Duluth1</strain>
        <tissue evidence="1">Whole animal</tissue>
    </source>
</reference>
<dbReference type="EMBL" id="JAIWYP010000002">
    <property type="protein sequence ID" value="KAH3867986.1"/>
    <property type="molecule type" value="Genomic_DNA"/>
</dbReference>
<accession>A0A9D4M3Z4</accession>
<proteinExistence type="predicted"/>
<dbReference type="Proteomes" id="UP000828390">
    <property type="component" value="Unassembled WGS sequence"/>
</dbReference>
<keyword evidence="2" id="KW-1185">Reference proteome</keyword>
<evidence type="ECO:0000313" key="1">
    <source>
        <dbReference type="EMBL" id="KAH3867986.1"/>
    </source>
</evidence>
<evidence type="ECO:0000313" key="2">
    <source>
        <dbReference type="Proteomes" id="UP000828390"/>
    </source>
</evidence>
<gene>
    <name evidence="1" type="ORF">DPMN_031122</name>
</gene>